<dbReference type="InterPro" id="IPR051957">
    <property type="entry name" value="CRISP-LCCL_domain"/>
</dbReference>
<dbReference type="InterPro" id="IPR036609">
    <property type="entry name" value="LCCL_sf"/>
</dbReference>
<feature type="domain" description="LCCL" evidence="6">
    <location>
        <begin position="271"/>
        <end position="361"/>
    </location>
</feature>
<dbReference type="PANTHER" id="PTHR31331:SF1">
    <property type="entry name" value="CYSTEINE RICH SECRETORY PROTEIN LCCL DOMAIN CONTAINING 2"/>
    <property type="match status" value="1"/>
</dbReference>
<organism evidence="8 9">
    <name type="scientific">Plasmodium ovale curtisi</name>
    <dbReference type="NCBI Taxonomy" id="864141"/>
    <lineage>
        <taxon>Eukaryota</taxon>
        <taxon>Sar</taxon>
        <taxon>Alveolata</taxon>
        <taxon>Apicomplexa</taxon>
        <taxon>Aconoidasida</taxon>
        <taxon>Haemosporida</taxon>
        <taxon>Plasmodiidae</taxon>
        <taxon>Plasmodium</taxon>
        <taxon>Plasmodium (Plasmodium)</taxon>
    </lineage>
</organism>
<dbReference type="PROSITE" id="PS50095">
    <property type="entry name" value="PLAT"/>
    <property type="match status" value="1"/>
</dbReference>
<dbReference type="SUPFAM" id="SSF69848">
    <property type="entry name" value="LCCL domain"/>
    <property type="match status" value="4"/>
</dbReference>
<reference evidence="9 10" key="1">
    <citation type="submission" date="2016-05" db="EMBL/GenBank/DDBJ databases">
        <authorList>
            <person name="Naeem Raeece"/>
        </authorList>
    </citation>
    <scope>NUCLEOTIDE SEQUENCE [LARGE SCALE GENOMIC DNA]</scope>
</reference>
<dbReference type="SUPFAM" id="SSF56487">
    <property type="entry name" value="SRCR-like"/>
    <property type="match status" value="2"/>
</dbReference>
<dbReference type="Gene3D" id="2.60.60.20">
    <property type="entry name" value="PLAT/LH2 domain"/>
    <property type="match status" value="1"/>
</dbReference>
<dbReference type="InterPro" id="IPR036772">
    <property type="entry name" value="SRCR-like_dom_sf"/>
</dbReference>
<accession>A0A1A8WXU1</accession>
<evidence type="ECO:0000313" key="7">
    <source>
        <dbReference type="EMBL" id="SBS87747.1"/>
    </source>
</evidence>
<feature type="domain" description="SRCR" evidence="5">
    <location>
        <begin position="523"/>
        <end position="637"/>
    </location>
</feature>
<dbReference type="Pfam" id="PF01477">
    <property type="entry name" value="PLAT"/>
    <property type="match status" value="1"/>
</dbReference>
<dbReference type="EMBL" id="FLQU01000596">
    <property type="protein sequence ID" value="SBS87747.1"/>
    <property type="molecule type" value="Genomic_DNA"/>
</dbReference>
<feature type="domain" description="LCCL" evidence="6">
    <location>
        <begin position="1160"/>
        <end position="1257"/>
    </location>
</feature>
<dbReference type="Gene3D" id="3.10.250.10">
    <property type="entry name" value="SRCR-like domain"/>
    <property type="match status" value="2"/>
</dbReference>
<dbReference type="InterPro" id="IPR036392">
    <property type="entry name" value="PLAT/LH2_dom_sf"/>
</dbReference>
<dbReference type="Gene3D" id="2.170.130.20">
    <property type="entry name" value="LCCL-like domain"/>
    <property type="match status" value="4"/>
</dbReference>
<dbReference type="PANTHER" id="PTHR31331">
    <property type="entry name" value="LCCL DOMAIN PROTEIN (AFU_ORTHOLOGUE AFUA_5G08630)"/>
    <property type="match status" value="1"/>
</dbReference>
<keyword evidence="3" id="KW-0732">Signal</keyword>
<evidence type="ECO:0000313" key="9">
    <source>
        <dbReference type="Proteomes" id="UP000078546"/>
    </source>
</evidence>
<dbReference type="Pfam" id="PF13385">
    <property type="entry name" value="Laminin_G_3"/>
    <property type="match status" value="1"/>
</dbReference>
<evidence type="ECO:0000313" key="10">
    <source>
        <dbReference type="Proteomes" id="UP000078560"/>
    </source>
</evidence>
<feature type="domain" description="LCCL" evidence="6">
    <location>
        <begin position="693"/>
        <end position="767"/>
    </location>
</feature>
<dbReference type="Gene3D" id="2.60.120.200">
    <property type="match status" value="1"/>
</dbReference>
<evidence type="ECO:0000313" key="8">
    <source>
        <dbReference type="EMBL" id="SBS97782.1"/>
    </source>
</evidence>
<feature type="signal peptide" evidence="3">
    <location>
        <begin position="1"/>
        <end position="22"/>
    </location>
</feature>
<dbReference type="EMBL" id="FLQV01000753">
    <property type="protein sequence ID" value="SBS97782.1"/>
    <property type="molecule type" value="Genomic_DNA"/>
</dbReference>
<feature type="chain" id="PRO_5015059721" evidence="3">
    <location>
        <begin position="23"/>
        <end position="1267"/>
    </location>
</feature>
<name>A0A1A8WXU1_PLAOA</name>
<evidence type="ECO:0000256" key="3">
    <source>
        <dbReference type="SAM" id="SignalP"/>
    </source>
</evidence>
<evidence type="ECO:0000259" key="6">
    <source>
        <dbReference type="PROSITE" id="PS50820"/>
    </source>
</evidence>
<dbReference type="VEuPathDB" id="PlasmoDB:PocGH01_13052600"/>
<dbReference type="InterPro" id="IPR001024">
    <property type="entry name" value="PLAT/LH2_dom"/>
</dbReference>
<dbReference type="GO" id="GO:0016020">
    <property type="term" value="C:membrane"/>
    <property type="evidence" value="ECO:0007669"/>
    <property type="project" value="InterPro"/>
</dbReference>
<dbReference type="PROSITE" id="PS50287">
    <property type="entry name" value="SRCR_2"/>
    <property type="match status" value="2"/>
</dbReference>
<dbReference type="AlphaFoldDB" id="A0A1A8WXU1"/>
<dbReference type="PIRSF" id="PIRSF037512">
    <property type="entry name" value="PxSR"/>
    <property type="match status" value="1"/>
</dbReference>
<dbReference type="Pfam" id="PF03815">
    <property type="entry name" value="LCCL"/>
    <property type="match status" value="4"/>
</dbReference>
<sequence>MPSYKDSIRLLLLPLLVLTAYGREWCKATFEYGKSDYAECLHEGDSITKYMIETIPIISSGIDLYSNVSIVLSNGYGIKTKEIIIGNEKEGLLNKILTVRKDIGYPEYVHVKLNSPYKKWKCKKIIIWKDYKYWVFDCIDLLNSKTQEATYFLSGHKFYTAYVQTGKDIEAGTIGSIEIILLGENKRSNTKILHEGFASGGLKKIKFQASDVGSLEDIILTNNSINDPWYCDFVKIKSDNKIYVFNVKSWIGHPYDSTVKVNIKTDHIDGNAKDIDCHIRGNDLVNTYNLPKLLQRKVQIFKVRCPQNCQNSEFSSIEGSSIHPSSTSICTSAIHDGSLSPSGGEIIVTVGNDIQKYHAIEGMYNELAATDFTSKADETIFSFYTYHLNSIDDIKSNIRLVDPFGKLSSLGRLEIRINNKWGTVCKKGPNFSFTDDSAKRACKDLGFVSGIYVKQNCANIDGQNYCAGYKYPFNSAGILCAGNEKHLLKCNGDDATHCIDHHDDVVIQCLSHAANELVQDGTIRLVDVTGAPSNNGIGRLQIYYNGIFGSVCSEGWMKETEKIACQELGFTGVKGNGFSHHSCANVFGENLCGYDTERINAVNFKCKGDEQYLKDCTHETHEDIYCSHEEDIVIACTGEGGDSSGGGAISGKKKNLMILEKKKFPQKIELTCIDKIVSKGDLSNANVGDVFLVSCPEKCDEEVGVVKGTFLYTFDSHICKAAIHAGVLANTVADDIVLIITHKHNRFMGTKRNNIESHEFNGISKAFSVSIPTTALLREEGKGNPKSDEEMLKREDDFSYSHIFDRKRKSLTSSTSAHPTFQWIAPPGFFGFNGKEKDFINCNNLPNEKYIKSLSNFSFVIYFTVNGGKGTWRTLISHSLCDGISISVDEENELIIEQNCNPHLIKTKFKPQFGKTYHLVVVFNKTAKMISLYINGKKVILEKSKYDFTLNGDLVIGRSNQSTTDYFVGSIHLVEVYKYLLSEDEIGESLHSVMSLDYVHMNNSEQYTKRKKQKNGKKKTVDGRECITPCKSKSIINKDLQVNTEEIYLKCEDDILSEQFNGKIGSQFLVICSDNCTKSKFIVKGSNNYYTPDTSICKAAIHAGVYLPNSKTNSHNGSFFVRIVEGLLEYQSARGHFGIVSKSEKQSQLRSFSVFKQNEEDNIFTCSTKGQSLLNLSIGEKKTIICPPNCEKTNDNIFGTNVYSPLSPVCKAAIHAGVLSNKGGRVDIIMGSSQQEFKGSVQNNIQSYPSAKHNYSFTPSRYSQHRI</sequence>
<dbReference type="SMART" id="SM00202">
    <property type="entry name" value="SR"/>
    <property type="match status" value="2"/>
</dbReference>
<dbReference type="Pfam" id="PF00530">
    <property type="entry name" value="SRCR"/>
    <property type="match status" value="2"/>
</dbReference>
<evidence type="ECO:0000256" key="1">
    <source>
        <dbReference type="ARBA" id="ARBA00023157"/>
    </source>
</evidence>
<dbReference type="Proteomes" id="UP000078546">
    <property type="component" value="Unassembled WGS sequence"/>
</dbReference>
<dbReference type="InterPro" id="IPR004043">
    <property type="entry name" value="LCCL"/>
</dbReference>
<evidence type="ECO:0000259" key="4">
    <source>
        <dbReference type="PROSITE" id="PS50095"/>
    </source>
</evidence>
<evidence type="ECO:0000256" key="2">
    <source>
        <dbReference type="PROSITE-ProRule" id="PRU00152"/>
    </source>
</evidence>
<proteinExistence type="predicted"/>
<reference evidence="8" key="2">
    <citation type="submission" date="2016-05" db="EMBL/GenBank/DDBJ databases">
        <authorList>
            <person name="Lavstsen T."/>
            <person name="Jespersen J.S."/>
        </authorList>
    </citation>
    <scope>NUCLEOTIDE SEQUENCE [LARGE SCALE GENOMIC DNA]</scope>
</reference>
<dbReference type="InterPro" id="IPR001190">
    <property type="entry name" value="SRCR"/>
</dbReference>
<dbReference type="SUPFAM" id="SSF49723">
    <property type="entry name" value="Lipase/lipooxygenase domain (PLAT/LH2 domain)"/>
    <property type="match status" value="1"/>
</dbReference>
<gene>
    <name evidence="8" type="ORF">POVCU1_040940</name>
    <name evidence="7" type="ORF">POVCU2_0044280</name>
</gene>
<dbReference type="InterPro" id="IPR017229">
    <property type="entry name" value="Scavenger_rcpt_PxSR"/>
</dbReference>
<feature type="domain" description="PLAT" evidence="4">
    <location>
        <begin position="157"/>
        <end position="265"/>
    </location>
</feature>
<evidence type="ECO:0000259" key="5">
    <source>
        <dbReference type="PROSITE" id="PS50287"/>
    </source>
</evidence>
<feature type="domain" description="LCCL" evidence="6">
    <location>
        <begin position="1070"/>
        <end position="1133"/>
    </location>
</feature>
<dbReference type="PROSITE" id="PS50820">
    <property type="entry name" value="LCCL"/>
    <property type="match status" value="4"/>
</dbReference>
<protein>
    <submittedName>
        <fullName evidence="8">LCCL domain-containing protein (CCp3)</fullName>
    </submittedName>
</protein>
<dbReference type="SMART" id="SM00603">
    <property type="entry name" value="LCCL"/>
    <property type="match status" value="3"/>
</dbReference>
<keyword evidence="1" id="KW-1015">Disulfide bond</keyword>
<comment type="caution">
    <text evidence="2">Lacks conserved residue(s) required for the propagation of feature annotation.</text>
</comment>
<dbReference type="InterPro" id="IPR013320">
    <property type="entry name" value="ConA-like_dom_sf"/>
</dbReference>
<dbReference type="Proteomes" id="UP000078560">
    <property type="component" value="Unassembled WGS sequence"/>
</dbReference>
<dbReference type="SUPFAM" id="SSF49899">
    <property type="entry name" value="Concanavalin A-like lectins/glucanases"/>
    <property type="match status" value="1"/>
</dbReference>
<feature type="domain" description="SRCR" evidence="5">
    <location>
        <begin position="398"/>
        <end position="510"/>
    </location>
</feature>